<dbReference type="RefSeq" id="WP_021680879.1">
    <property type="nucleotide sequence ID" value="NZ_KI260312.1"/>
</dbReference>
<keyword evidence="6 7" id="KW-0326">Glycosidase</keyword>
<dbReference type="GO" id="GO:0004553">
    <property type="term" value="F:hydrolase activity, hydrolyzing O-glycosyl compounds"/>
    <property type="evidence" value="ECO:0007669"/>
    <property type="project" value="InterPro"/>
</dbReference>
<evidence type="ECO:0000256" key="2">
    <source>
        <dbReference type="ARBA" id="ARBA00022651"/>
    </source>
</evidence>
<keyword evidence="5" id="KW-0119">Carbohydrate metabolism</keyword>
<keyword evidence="10" id="KW-1185">Reference proteome</keyword>
<dbReference type="GO" id="GO:0045493">
    <property type="term" value="P:xylan catabolic process"/>
    <property type="evidence" value="ECO:0007669"/>
    <property type="project" value="UniProtKB-KW"/>
</dbReference>
<dbReference type="SUPFAM" id="SSF63446">
    <property type="entry name" value="Type I dockerin domain"/>
    <property type="match status" value="1"/>
</dbReference>
<dbReference type="PANTHER" id="PTHR43772:SF2">
    <property type="entry name" value="PUTATIVE (AFU_ORTHOLOGUE AFUA_2G04480)-RELATED"/>
    <property type="match status" value="1"/>
</dbReference>
<dbReference type="Gene3D" id="2.60.120.260">
    <property type="entry name" value="Galactose-binding domain-like"/>
    <property type="match status" value="1"/>
</dbReference>
<organism evidence="9 10">
    <name type="scientific">Ruminococcus callidus ATCC 27760</name>
    <dbReference type="NCBI Taxonomy" id="411473"/>
    <lineage>
        <taxon>Bacteria</taxon>
        <taxon>Bacillati</taxon>
        <taxon>Bacillota</taxon>
        <taxon>Clostridia</taxon>
        <taxon>Eubacteriales</taxon>
        <taxon>Oscillospiraceae</taxon>
        <taxon>Ruminococcus</taxon>
    </lineage>
</organism>
<comment type="similarity">
    <text evidence="1 7">Belongs to the glycosyl hydrolase 43 family.</text>
</comment>
<protein>
    <submittedName>
        <fullName evidence="9">Dockerin type I repeat-containing domain protein</fullName>
    </submittedName>
</protein>
<evidence type="ECO:0000256" key="6">
    <source>
        <dbReference type="ARBA" id="ARBA00023295"/>
    </source>
</evidence>
<keyword evidence="4 7" id="KW-0378">Hydrolase</keyword>
<feature type="non-terminal residue" evidence="9">
    <location>
        <position position="1"/>
    </location>
</feature>
<dbReference type="InterPro" id="IPR005084">
    <property type="entry name" value="CBM6"/>
</dbReference>
<evidence type="ECO:0000256" key="7">
    <source>
        <dbReference type="RuleBase" id="RU361187"/>
    </source>
</evidence>
<dbReference type="InterPro" id="IPR023296">
    <property type="entry name" value="Glyco_hydro_beta-prop_sf"/>
</dbReference>
<dbReference type="SUPFAM" id="SSF75005">
    <property type="entry name" value="Arabinanase/levansucrase/invertase"/>
    <property type="match status" value="1"/>
</dbReference>
<dbReference type="GO" id="GO:0030246">
    <property type="term" value="F:carbohydrate binding"/>
    <property type="evidence" value="ECO:0007669"/>
    <property type="project" value="InterPro"/>
</dbReference>
<proteinExistence type="inferred from homology"/>
<dbReference type="InterPro" id="IPR008979">
    <property type="entry name" value="Galactose-bd-like_sf"/>
</dbReference>
<dbReference type="Gene3D" id="1.10.1330.10">
    <property type="entry name" value="Dockerin domain"/>
    <property type="match status" value="1"/>
</dbReference>
<evidence type="ECO:0000259" key="8">
    <source>
        <dbReference type="PROSITE" id="PS51766"/>
    </source>
</evidence>
<keyword evidence="3" id="KW-0732">Signal</keyword>
<sequence>RQGISSAFSGNVASLAADVDQSGSVNGTDLQLIQDYLLGKITEFPIAEKIVDTAAMEKLFAGITPTASYKVEGENNPLFTQRFGADPGVMEYNGRVYVYTTNDVIEYDSNGNVTENTYAQVNKINCISSDDMVNWTDHGAIPVAGTEGIAKWATCSWAPCAAHKTINGKEKFFLYFCNGGNGVSVLTADSPTGPWSDPLGKALITRETPNCGDITWLFDPAVMVDDDGTGYFCFGGGVPDGKDAMPGTSRVVKLGEDMISLAGTPVTIEAPYLFEDSGINKIGDTYYYTYCSNWNTSGNSYGMTSGAIEYMTASNPLGPYTYGGELFPNQGKFFGLYGNNHHSICAVNGQLYLFYHNRGVEKAMGIEGNYRSPQVDQITMTGTKINMVTGTMKGIAQQKSVNPYVKNPAEMMSDQAGINVRGLGDTVVTEIDKGDWIKVSGVDFSKGASQIVLTASSKSGCAVKICTGSPTGKAVGYAEIPAGGKLSEVSAAVQGLTGNQDLYFVFSGQAEMDCWIAK</sequence>
<dbReference type="Gene3D" id="2.115.10.20">
    <property type="entry name" value="Glycosyl hydrolase domain, family 43"/>
    <property type="match status" value="1"/>
</dbReference>
<dbReference type="OrthoDB" id="9801455at2"/>
<gene>
    <name evidence="9" type="ORF">RUMCAL_02698</name>
</gene>
<dbReference type="eggNOG" id="COG3507">
    <property type="taxonomic scope" value="Bacteria"/>
</dbReference>
<feature type="domain" description="Dockerin" evidence="8">
    <location>
        <begin position="1"/>
        <end position="46"/>
    </location>
</feature>
<name>U2KFH5_9FIRM</name>
<keyword evidence="2" id="KW-0858">Xylan degradation</keyword>
<dbReference type="InterPro" id="IPR036439">
    <property type="entry name" value="Dockerin_dom_sf"/>
</dbReference>
<dbReference type="AlphaFoldDB" id="U2KFH5"/>
<accession>U2KFH5</accession>
<dbReference type="Pfam" id="PF03422">
    <property type="entry name" value="CBM_6"/>
    <property type="match status" value="1"/>
</dbReference>
<dbReference type="EMBL" id="AWVF01000332">
    <property type="protein sequence ID" value="ERJ91007.1"/>
    <property type="molecule type" value="Genomic_DNA"/>
</dbReference>
<dbReference type="Pfam" id="PF04616">
    <property type="entry name" value="Glyco_hydro_43"/>
    <property type="match status" value="1"/>
</dbReference>
<reference evidence="9 10" key="1">
    <citation type="submission" date="2013-07" db="EMBL/GenBank/DDBJ databases">
        <authorList>
            <person name="Weinstock G."/>
            <person name="Sodergren E."/>
            <person name="Wylie T."/>
            <person name="Fulton L."/>
            <person name="Fulton R."/>
            <person name="Fronick C."/>
            <person name="O'Laughlin M."/>
            <person name="Godfrey J."/>
            <person name="Miner T."/>
            <person name="Herter B."/>
            <person name="Appelbaum E."/>
            <person name="Cordes M."/>
            <person name="Lek S."/>
            <person name="Wollam A."/>
            <person name="Pepin K.H."/>
            <person name="Palsikar V.B."/>
            <person name="Mitreva M."/>
            <person name="Wilson R.K."/>
        </authorList>
    </citation>
    <scope>NUCLEOTIDE SEQUENCE [LARGE SCALE GENOMIC DNA]</scope>
    <source>
        <strain evidence="9 10">ATCC 27760</strain>
    </source>
</reference>
<dbReference type="SMART" id="SM00606">
    <property type="entry name" value="CBD_IV"/>
    <property type="match status" value="1"/>
</dbReference>
<keyword evidence="2" id="KW-0624">Polysaccharide degradation</keyword>
<dbReference type="SUPFAM" id="SSF49785">
    <property type="entry name" value="Galactose-binding domain-like"/>
    <property type="match status" value="1"/>
</dbReference>
<dbReference type="CDD" id="cd04084">
    <property type="entry name" value="CBM6_xylanase-like"/>
    <property type="match status" value="1"/>
</dbReference>
<dbReference type="HOGENOM" id="CLU_009397_11_3_9"/>
<dbReference type="InterPro" id="IPR016134">
    <property type="entry name" value="Dockerin_dom"/>
</dbReference>
<comment type="caution">
    <text evidence="9">The sequence shown here is derived from an EMBL/GenBank/DDBJ whole genome shotgun (WGS) entry which is preliminary data.</text>
</comment>
<dbReference type="InterPro" id="IPR006584">
    <property type="entry name" value="Cellulose-bd_IV"/>
</dbReference>
<evidence type="ECO:0000313" key="9">
    <source>
        <dbReference type="EMBL" id="ERJ91007.1"/>
    </source>
</evidence>
<dbReference type="InterPro" id="IPR006710">
    <property type="entry name" value="Glyco_hydro_43"/>
</dbReference>
<evidence type="ECO:0000256" key="3">
    <source>
        <dbReference type="ARBA" id="ARBA00022729"/>
    </source>
</evidence>
<evidence type="ECO:0000256" key="4">
    <source>
        <dbReference type="ARBA" id="ARBA00022801"/>
    </source>
</evidence>
<dbReference type="CDD" id="cd09003">
    <property type="entry name" value="GH43_XynD-like"/>
    <property type="match status" value="1"/>
</dbReference>
<evidence type="ECO:0000313" key="10">
    <source>
        <dbReference type="Proteomes" id="UP000016662"/>
    </source>
</evidence>
<dbReference type="PATRIC" id="fig|411473.3.peg.2264"/>
<dbReference type="PROSITE" id="PS51766">
    <property type="entry name" value="DOCKERIN"/>
    <property type="match status" value="1"/>
</dbReference>
<dbReference type="Proteomes" id="UP000016662">
    <property type="component" value="Unassembled WGS sequence"/>
</dbReference>
<dbReference type="PANTHER" id="PTHR43772">
    <property type="entry name" value="ENDO-1,4-BETA-XYLANASE"/>
    <property type="match status" value="1"/>
</dbReference>
<dbReference type="InterPro" id="IPR052176">
    <property type="entry name" value="Glycosyl_Hydrlase_43_Enz"/>
</dbReference>
<evidence type="ECO:0000256" key="1">
    <source>
        <dbReference type="ARBA" id="ARBA00009865"/>
    </source>
</evidence>
<evidence type="ECO:0000256" key="5">
    <source>
        <dbReference type="ARBA" id="ARBA00023277"/>
    </source>
</evidence>
<dbReference type="STRING" id="411473.RUMCAL_02698"/>